<keyword evidence="1" id="KW-0732">Signal</keyword>
<dbReference type="PANTHER" id="PTHR35546:SF130">
    <property type="entry name" value="EXPRESSED PROTEIN"/>
    <property type="match status" value="1"/>
</dbReference>
<name>A0AAW1MWW1_SAPOF</name>
<gene>
    <name evidence="2" type="ORF">RND81_02G222100</name>
</gene>
<feature type="signal peptide" evidence="1">
    <location>
        <begin position="1"/>
        <end position="32"/>
    </location>
</feature>
<comment type="caution">
    <text evidence="2">The sequence shown here is derived from an EMBL/GenBank/DDBJ whole genome shotgun (WGS) entry which is preliminary data.</text>
</comment>
<protein>
    <recommendedName>
        <fullName evidence="4">F-box protein</fullName>
    </recommendedName>
</protein>
<keyword evidence="3" id="KW-1185">Reference proteome</keyword>
<evidence type="ECO:0000313" key="2">
    <source>
        <dbReference type="EMBL" id="KAK9750791.1"/>
    </source>
</evidence>
<evidence type="ECO:0008006" key="4">
    <source>
        <dbReference type="Google" id="ProtNLM"/>
    </source>
</evidence>
<proteinExistence type="predicted"/>
<dbReference type="Proteomes" id="UP001443914">
    <property type="component" value="Unassembled WGS sequence"/>
</dbReference>
<organism evidence="2 3">
    <name type="scientific">Saponaria officinalis</name>
    <name type="common">Common soapwort</name>
    <name type="synonym">Lychnis saponaria</name>
    <dbReference type="NCBI Taxonomy" id="3572"/>
    <lineage>
        <taxon>Eukaryota</taxon>
        <taxon>Viridiplantae</taxon>
        <taxon>Streptophyta</taxon>
        <taxon>Embryophyta</taxon>
        <taxon>Tracheophyta</taxon>
        <taxon>Spermatophyta</taxon>
        <taxon>Magnoliopsida</taxon>
        <taxon>eudicotyledons</taxon>
        <taxon>Gunneridae</taxon>
        <taxon>Pentapetalae</taxon>
        <taxon>Caryophyllales</taxon>
        <taxon>Caryophyllaceae</taxon>
        <taxon>Caryophylleae</taxon>
        <taxon>Saponaria</taxon>
    </lineage>
</organism>
<sequence>MIHKGFLGTTSEFFSFVLHGGLLLLTSEDCTSQMHNPATKQIHFMPKSEITEKYGFRRHTRVEEPGLIIQLPPRNDYQKCRFMVVRFCFQMRIMEVYYSSRRKWIRCPLKLGKERLSSITYQLQNYVAFFESGVLSLYVLVNEGRGMAIKFKGRMNSKMKQYCFPLPEVVLGDCRARLWECEETLYLTFYKITELWIWKAGSTQVDTWEWVPLLEFSSARQLCMPVAREHLCEVVLNRYVRVVPLACHPNLPLLYLAVKSSLFSYNLKTDTLNRIGEIKDFDKRCLDFVHTFKPCFRLMDASNDG</sequence>
<evidence type="ECO:0000256" key="1">
    <source>
        <dbReference type="SAM" id="SignalP"/>
    </source>
</evidence>
<dbReference type="InterPro" id="IPR055290">
    <property type="entry name" value="At3g26010-like"/>
</dbReference>
<dbReference type="PANTHER" id="PTHR35546">
    <property type="entry name" value="F-BOX PROTEIN INTERACTION DOMAIN PROTEIN-RELATED"/>
    <property type="match status" value="1"/>
</dbReference>
<dbReference type="AlphaFoldDB" id="A0AAW1MWW1"/>
<dbReference type="EMBL" id="JBDFQZ010000002">
    <property type="protein sequence ID" value="KAK9750791.1"/>
    <property type="molecule type" value="Genomic_DNA"/>
</dbReference>
<feature type="chain" id="PRO_5043430187" description="F-box protein" evidence="1">
    <location>
        <begin position="33"/>
        <end position="305"/>
    </location>
</feature>
<accession>A0AAW1MWW1</accession>
<evidence type="ECO:0000313" key="3">
    <source>
        <dbReference type="Proteomes" id="UP001443914"/>
    </source>
</evidence>
<reference evidence="2" key="1">
    <citation type="submission" date="2024-03" db="EMBL/GenBank/DDBJ databases">
        <title>WGS assembly of Saponaria officinalis var. Norfolk2.</title>
        <authorList>
            <person name="Jenkins J."/>
            <person name="Shu S."/>
            <person name="Grimwood J."/>
            <person name="Barry K."/>
            <person name="Goodstein D."/>
            <person name="Schmutz J."/>
            <person name="Leebens-Mack J."/>
            <person name="Osbourn A."/>
        </authorList>
    </citation>
    <scope>NUCLEOTIDE SEQUENCE [LARGE SCALE GENOMIC DNA]</scope>
    <source>
        <strain evidence="2">JIC</strain>
    </source>
</reference>